<dbReference type="GO" id="GO:0033162">
    <property type="term" value="C:melanosome membrane"/>
    <property type="evidence" value="ECO:0007669"/>
    <property type="project" value="UniProtKB-SubCell"/>
</dbReference>
<evidence type="ECO:0000256" key="21">
    <source>
        <dbReference type="ARBA" id="ARBA00022967"/>
    </source>
</evidence>
<dbReference type="InterPro" id="IPR003439">
    <property type="entry name" value="ABC_transporter-like_ATP-bd"/>
</dbReference>
<evidence type="ECO:0000259" key="42">
    <source>
        <dbReference type="PROSITE" id="PS50893"/>
    </source>
</evidence>
<dbReference type="PANTHER" id="PTHR24221">
    <property type="entry name" value="ATP-BINDING CASSETTE SUB-FAMILY B"/>
    <property type="match status" value="1"/>
</dbReference>
<evidence type="ECO:0000256" key="17">
    <source>
        <dbReference type="ARBA" id="ARBA00022753"/>
    </source>
</evidence>
<comment type="catalytic activity">
    <reaction evidence="33">
        <text>heme b(in) + ATP + H2O = heme b(out) + ADP + phosphate + H(+)</text>
        <dbReference type="Rhea" id="RHEA:19261"/>
        <dbReference type="ChEBI" id="CHEBI:15377"/>
        <dbReference type="ChEBI" id="CHEBI:15378"/>
        <dbReference type="ChEBI" id="CHEBI:30616"/>
        <dbReference type="ChEBI" id="CHEBI:43474"/>
        <dbReference type="ChEBI" id="CHEBI:60344"/>
        <dbReference type="ChEBI" id="CHEBI:456216"/>
        <dbReference type="EC" id="7.6.2.5"/>
    </reaction>
    <physiologicalReaction direction="left-to-right" evidence="33">
        <dbReference type="Rhea" id="RHEA:19262"/>
    </physiologicalReaction>
</comment>
<dbReference type="GO" id="GO:0032585">
    <property type="term" value="C:multivesicular body membrane"/>
    <property type="evidence" value="ECO:0007669"/>
    <property type="project" value="UniProtKB-SubCell"/>
</dbReference>
<evidence type="ECO:0000256" key="7">
    <source>
        <dbReference type="ARBA" id="ARBA00004550"/>
    </source>
</evidence>
<dbReference type="GO" id="GO:0005789">
    <property type="term" value="C:endoplasmic reticulum membrane"/>
    <property type="evidence" value="ECO:0007669"/>
    <property type="project" value="UniProtKB-SubCell"/>
</dbReference>
<keyword evidence="17" id="KW-0967">Endosome</keyword>
<protein>
    <recommendedName>
        <fullName evidence="31">ATP-binding cassette sub-family B member 6</fullName>
        <ecNumber evidence="30">7.6.2.5</ecNumber>
    </recommendedName>
    <alternativeName>
        <fullName evidence="32">ABC-type heme transporter ABCB6</fullName>
    </alternativeName>
</protein>
<reference evidence="45" key="1">
    <citation type="submission" date="2025-08" db="UniProtKB">
        <authorList>
            <consortium name="RefSeq"/>
        </authorList>
    </citation>
    <scope>IDENTIFICATION</scope>
    <source>
        <tissue evidence="45">Blood</tissue>
    </source>
</reference>
<evidence type="ECO:0000256" key="5">
    <source>
        <dbReference type="ARBA" id="ARBA00004414"/>
    </source>
</evidence>
<dbReference type="InterPro" id="IPR027417">
    <property type="entry name" value="P-loop_NTPase"/>
</dbReference>
<evidence type="ECO:0000256" key="15">
    <source>
        <dbReference type="ARBA" id="ARBA00022692"/>
    </source>
</evidence>
<comment type="catalytic activity">
    <reaction evidence="37">
        <text>pheophorbide a(in) + ATP + H2O = pheophorbide a(out) + ADP + phosphate + H(+)</text>
        <dbReference type="Rhea" id="RHEA:61360"/>
        <dbReference type="ChEBI" id="CHEBI:15377"/>
        <dbReference type="ChEBI" id="CHEBI:15378"/>
        <dbReference type="ChEBI" id="CHEBI:30616"/>
        <dbReference type="ChEBI" id="CHEBI:43474"/>
        <dbReference type="ChEBI" id="CHEBI:58687"/>
        <dbReference type="ChEBI" id="CHEBI:456216"/>
    </reaction>
    <physiologicalReaction direction="left-to-right" evidence="37">
        <dbReference type="Rhea" id="RHEA:61361"/>
    </physiologicalReaction>
</comment>
<feature type="transmembrane region" description="Helical" evidence="41">
    <location>
        <begin position="148"/>
        <end position="168"/>
    </location>
</feature>
<dbReference type="Proteomes" id="UP000248481">
    <property type="component" value="Chromosome 3"/>
</dbReference>
<comment type="catalytic activity">
    <reaction evidence="40">
        <text>coproporphyrin I(in) + ATP + H2O = coproporphyrin I(out) + ADP + phosphate + H(+)</text>
        <dbReference type="Rhea" id="RHEA:66768"/>
        <dbReference type="ChEBI" id="CHEBI:15377"/>
        <dbReference type="ChEBI" id="CHEBI:15378"/>
        <dbReference type="ChEBI" id="CHEBI:30616"/>
        <dbReference type="ChEBI" id="CHEBI:43474"/>
        <dbReference type="ChEBI" id="CHEBI:167478"/>
        <dbReference type="ChEBI" id="CHEBI:456216"/>
    </reaction>
    <physiologicalReaction direction="left-to-right" evidence="40">
        <dbReference type="Rhea" id="RHEA:66769"/>
    </physiologicalReaction>
</comment>
<dbReference type="Pfam" id="PF00664">
    <property type="entry name" value="ABC_membrane"/>
    <property type="match status" value="1"/>
</dbReference>
<evidence type="ECO:0000256" key="25">
    <source>
        <dbReference type="ARBA" id="ARBA00023136"/>
    </source>
</evidence>
<dbReference type="PROSITE" id="PS50893">
    <property type="entry name" value="ABC_TRANSPORTER_2"/>
    <property type="match status" value="1"/>
</dbReference>
<dbReference type="RefSeq" id="XP_044769349.1">
    <property type="nucleotide sequence ID" value="XM_044913414.1"/>
</dbReference>
<evidence type="ECO:0000256" key="19">
    <source>
        <dbReference type="ARBA" id="ARBA00022824"/>
    </source>
</evidence>
<proteinExistence type="inferred from homology"/>
<evidence type="ECO:0000256" key="14">
    <source>
        <dbReference type="ARBA" id="ARBA00022525"/>
    </source>
</evidence>
<dbReference type="Pfam" id="PF00005">
    <property type="entry name" value="ABC_tran"/>
    <property type="match status" value="1"/>
</dbReference>
<dbReference type="GO" id="GO:0005576">
    <property type="term" value="C:extracellular region"/>
    <property type="evidence" value="ECO:0007669"/>
    <property type="project" value="UniProtKB-SubCell"/>
</dbReference>
<dbReference type="GeneID" id="110591844"/>
<dbReference type="GO" id="GO:0015439">
    <property type="term" value="F:ABC-type heme transporter activity"/>
    <property type="evidence" value="ECO:0007669"/>
    <property type="project" value="UniProtKB-EC"/>
</dbReference>
<dbReference type="SUPFAM" id="SSF52540">
    <property type="entry name" value="P-loop containing nucleoside triphosphate hydrolases"/>
    <property type="match status" value="1"/>
</dbReference>
<evidence type="ECO:0000256" key="32">
    <source>
        <dbReference type="ARBA" id="ARBA00031413"/>
    </source>
</evidence>
<evidence type="ECO:0000256" key="28">
    <source>
        <dbReference type="ARBA" id="ARBA00024320"/>
    </source>
</evidence>
<evidence type="ECO:0000256" key="27">
    <source>
        <dbReference type="ARBA" id="ARBA00023228"/>
    </source>
</evidence>
<dbReference type="InterPro" id="IPR003593">
    <property type="entry name" value="AAA+_ATPase"/>
</dbReference>
<dbReference type="PANTHER" id="PTHR24221:SF654">
    <property type="entry name" value="ATP-BINDING CASSETTE SUB-FAMILY B MEMBER 6"/>
    <property type="match status" value="1"/>
</dbReference>
<keyword evidence="14" id="KW-0964">Secreted</keyword>
<feature type="transmembrane region" description="Helical" evidence="41">
    <location>
        <begin position="215"/>
        <end position="241"/>
    </location>
</feature>
<dbReference type="InterPro" id="IPR017871">
    <property type="entry name" value="ABC_transporter-like_CS"/>
</dbReference>
<evidence type="ECO:0000256" key="16">
    <source>
        <dbReference type="ARBA" id="ARBA00022741"/>
    </source>
</evidence>
<evidence type="ECO:0000256" key="10">
    <source>
        <dbReference type="ARBA" id="ARBA00004656"/>
    </source>
</evidence>
<organism evidence="44 45">
    <name type="scientific">Neomonachus schauinslandi</name>
    <name type="common">Hawaiian monk seal</name>
    <name type="synonym">Monachus schauinslandi</name>
    <dbReference type="NCBI Taxonomy" id="29088"/>
    <lineage>
        <taxon>Eukaryota</taxon>
        <taxon>Metazoa</taxon>
        <taxon>Chordata</taxon>
        <taxon>Craniata</taxon>
        <taxon>Vertebrata</taxon>
        <taxon>Euteleostomi</taxon>
        <taxon>Mammalia</taxon>
        <taxon>Eutheria</taxon>
        <taxon>Laurasiatheria</taxon>
        <taxon>Carnivora</taxon>
        <taxon>Caniformia</taxon>
        <taxon>Pinnipedia</taxon>
        <taxon>Phocidae</taxon>
        <taxon>Monachinae</taxon>
        <taxon>Monachini</taxon>
        <taxon>Neomonachus</taxon>
    </lineage>
</organism>
<dbReference type="GO" id="GO:0005765">
    <property type="term" value="C:lysosomal membrane"/>
    <property type="evidence" value="ECO:0007669"/>
    <property type="project" value="UniProtKB-SubCell"/>
</dbReference>
<evidence type="ECO:0000256" key="34">
    <source>
        <dbReference type="ARBA" id="ARBA00047753"/>
    </source>
</evidence>
<comment type="subcellular location">
    <subcellularLocation>
        <location evidence="8">Cell membrane</location>
        <topology evidence="8">Multi-pass membrane protein</topology>
    </subcellularLocation>
    <subcellularLocation>
        <location evidence="1">Early endosome membrane</location>
    </subcellularLocation>
    <subcellularLocation>
        <location evidence="6">Endoplasmic reticulum membrane</location>
        <topology evidence="6">Multi-pass membrane protein</topology>
    </subcellularLocation>
    <subcellularLocation>
        <location evidence="3">Endosome membrane</location>
        <topology evidence="3">Multi-pass membrane protein</topology>
    </subcellularLocation>
    <subcellularLocation>
        <location evidence="2">Endosome</location>
        <location evidence="2">Multivesicular body membrane</location>
    </subcellularLocation>
    <subcellularLocation>
        <location evidence="9">Golgi apparatus membrane</location>
        <topology evidence="9">Multi-pass membrane protein</topology>
    </subcellularLocation>
    <subcellularLocation>
        <location evidence="5">Late endosome membrane</location>
    </subcellularLocation>
    <subcellularLocation>
        <location evidence="10">Lysosome membrane</location>
    </subcellularLocation>
    <subcellularLocation>
        <location evidence="28">Melanosome membrane</location>
    </subcellularLocation>
    <subcellularLocation>
        <location evidence="4">Mitochondrion outer membrane</location>
        <topology evidence="4">Multi-pass membrane protein</topology>
    </subcellularLocation>
    <subcellularLocation>
        <location evidence="7">Secreted</location>
        <location evidence="7">Extracellular exosome</location>
    </subcellularLocation>
</comment>
<dbReference type="Pfam" id="PF16185">
    <property type="entry name" value="MTABC_N"/>
    <property type="match status" value="1"/>
</dbReference>
<keyword evidence="21" id="KW-1278">Translocase</keyword>
<keyword evidence="26" id="KW-1015">Disulfide bond</keyword>
<evidence type="ECO:0000256" key="41">
    <source>
        <dbReference type="SAM" id="Phobius"/>
    </source>
</evidence>
<keyword evidence="12" id="KW-0813">Transport</keyword>
<evidence type="ECO:0000256" key="37">
    <source>
        <dbReference type="ARBA" id="ARBA00048455"/>
    </source>
</evidence>
<feature type="transmembrane region" description="Helical" evidence="41">
    <location>
        <begin position="458"/>
        <end position="476"/>
    </location>
</feature>
<evidence type="ECO:0000256" key="22">
    <source>
        <dbReference type="ARBA" id="ARBA00022989"/>
    </source>
</evidence>
<keyword evidence="15 41" id="KW-0812">Transmembrane</keyword>
<evidence type="ECO:0000256" key="23">
    <source>
        <dbReference type="ARBA" id="ARBA00023034"/>
    </source>
</evidence>
<dbReference type="InterPro" id="IPR039421">
    <property type="entry name" value="Type_1_exporter"/>
</dbReference>
<evidence type="ECO:0000256" key="18">
    <source>
        <dbReference type="ARBA" id="ARBA00022787"/>
    </source>
</evidence>
<keyword evidence="18" id="KW-1000">Mitochondrion outer membrane</keyword>
<keyword evidence="22 41" id="KW-1133">Transmembrane helix</keyword>
<feature type="domain" description="ABC transmembrane type-1" evidence="43">
    <location>
        <begin position="221"/>
        <end position="511"/>
    </location>
</feature>
<dbReference type="FunFam" id="1.20.1560.10:FF:000022">
    <property type="entry name" value="ATP-binding cassette sub-family B member 6, mitochondrial"/>
    <property type="match status" value="1"/>
</dbReference>
<evidence type="ECO:0000256" key="8">
    <source>
        <dbReference type="ARBA" id="ARBA00004651"/>
    </source>
</evidence>
<sequence length="795" mass="88370">MVIVGNYCEAEGPLGPAWVKGGLSPCFFFTLMPSTLMALGALALVLALPCKRRERPAGPHEPSWSAGPLVAPYVLQLLLATLQVALPLASLVGRVGTAGAAPLPGYLLLASILGTLASACGLGLLVVEHNQAWQKLAMGIWIEFRHSSGLLLLWTVAFTAENLALVSWNSPQWWWARADLGQQVRDLAPPRSTWQDLGRKLRLLSGYLWPRGSPVLQLVVLICLGLMGLERGLNVLVPIFYRDIVNLMTEKAPWSSLAWTVTTYVILKFLQGGGTGSTGFVSNLRTFLWIRVQQFTSRQVELRLFSHLHELSLRWHLGRRTGEVLRIVDRGTSSVTGLLSYLVFNVLPTLADITIGIIYFSMFFNAWFGLIVFLCMSLYLIVTIVVTEWRTKFRRAMNTQENATRARAVDSLLNFETVKYHNAEGYEVDRYREAILKYQHLEWKSTASLVLLNQTQNLVIGLGLLAGSLLCAYFVSEQKLQVGDFVLFGTYIIQLYMPLNWFGTYYRMIQTNFIDMENMFDLLKEKPEVKDLPGAGPLHFQRGHIEFENVHFSYTSGRETLQDVSFTVMPGQTLALVGPSGAGKSTVLRLLFRFYDISSGCIRIDGQDISQVTQISLRSHIGVVPQDTVLFNDTIANNIRYGRLTAGDEEVVAAAQAAGIHEAILTFPEGYETQVGERGLKLSGGEKQRVAIARAILKAPDIILLDEATSALDTSNERAIQASLAKVCANRTTIVVAHRLSTVVDADQILVFKDGCIVERGRHEVLLSRGSMYADMWQLQQRGQEEVSEDTKPLD</sequence>
<dbReference type="PROSITE" id="PS50929">
    <property type="entry name" value="ABC_TM1F"/>
    <property type="match status" value="1"/>
</dbReference>
<evidence type="ECO:0000256" key="38">
    <source>
        <dbReference type="ARBA" id="ARBA00048510"/>
    </source>
</evidence>
<evidence type="ECO:0000256" key="2">
    <source>
        <dbReference type="ARBA" id="ARBA00004333"/>
    </source>
</evidence>
<evidence type="ECO:0000256" key="20">
    <source>
        <dbReference type="ARBA" id="ARBA00022840"/>
    </source>
</evidence>
<keyword evidence="13" id="KW-1003">Cell membrane</keyword>
<dbReference type="SMART" id="SM00382">
    <property type="entry name" value="AAA"/>
    <property type="match status" value="1"/>
</dbReference>
<evidence type="ECO:0000256" key="39">
    <source>
        <dbReference type="ARBA" id="ARBA00048636"/>
    </source>
</evidence>
<keyword evidence="23" id="KW-0333">Golgi apparatus</keyword>
<dbReference type="GO" id="GO:0020037">
    <property type="term" value="F:heme binding"/>
    <property type="evidence" value="ECO:0007669"/>
    <property type="project" value="TreeGrafter"/>
</dbReference>
<feature type="transmembrane region" description="Helical" evidence="41">
    <location>
        <begin position="338"/>
        <end position="360"/>
    </location>
</feature>
<feature type="transmembrane region" description="Helical" evidence="41">
    <location>
        <begin position="69"/>
        <end position="86"/>
    </location>
</feature>
<gene>
    <name evidence="45" type="primary">ABCB6</name>
</gene>
<evidence type="ECO:0000256" key="13">
    <source>
        <dbReference type="ARBA" id="ARBA00022475"/>
    </source>
</evidence>
<dbReference type="GO" id="GO:0031901">
    <property type="term" value="C:early endosome membrane"/>
    <property type="evidence" value="ECO:0007669"/>
    <property type="project" value="UniProtKB-SubCell"/>
</dbReference>
<evidence type="ECO:0000313" key="44">
    <source>
        <dbReference type="Proteomes" id="UP000248481"/>
    </source>
</evidence>
<evidence type="ECO:0000256" key="35">
    <source>
        <dbReference type="ARBA" id="ARBA00047789"/>
    </source>
</evidence>
<evidence type="ECO:0000313" key="45">
    <source>
        <dbReference type="RefSeq" id="XP_044769349.1"/>
    </source>
</evidence>
<keyword evidence="19" id="KW-0256">Endoplasmic reticulum</keyword>
<comment type="catalytic activity">
    <reaction evidence="35">
        <text>uroporphyrin I(in) + ATP + H2O = uroporphyrin I(out) + ADP + phosphate + H(+)</text>
        <dbReference type="Rhea" id="RHEA:66772"/>
        <dbReference type="ChEBI" id="CHEBI:15377"/>
        <dbReference type="ChEBI" id="CHEBI:15378"/>
        <dbReference type="ChEBI" id="CHEBI:30616"/>
        <dbReference type="ChEBI" id="CHEBI:43474"/>
        <dbReference type="ChEBI" id="CHEBI:167480"/>
        <dbReference type="ChEBI" id="CHEBI:456216"/>
    </reaction>
    <physiologicalReaction direction="left-to-right" evidence="35">
        <dbReference type="Rhea" id="RHEA:66773"/>
    </physiologicalReaction>
</comment>
<evidence type="ECO:0000256" key="26">
    <source>
        <dbReference type="ARBA" id="ARBA00023157"/>
    </source>
</evidence>
<feature type="domain" description="ABC transporter" evidence="42">
    <location>
        <begin position="545"/>
        <end position="779"/>
    </location>
</feature>
<evidence type="ECO:0000256" key="11">
    <source>
        <dbReference type="ARBA" id="ARBA00011738"/>
    </source>
</evidence>
<dbReference type="CDD" id="cd03253">
    <property type="entry name" value="ABCC_ATM1_transporter"/>
    <property type="match status" value="1"/>
</dbReference>
<dbReference type="AlphaFoldDB" id="A0A8M1MEB6"/>
<keyword evidence="44" id="KW-1185">Reference proteome</keyword>
<comment type="catalytic activity">
    <reaction evidence="36">
        <text>protoporphyrin IX(in) + ATP + H2O = protoporphyrin IX(out) + ADP + phosphate + H(+)</text>
        <dbReference type="Rhea" id="RHEA:61336"/>
        <dbReference type="ChEBI" id="CHEBI:15377"/>
        <dbReference type="ChEBI" id="CHEBI:15378"/>
        <dbReference type="ChEBI" id="CHEBI:30616"/>
        <dbReference type="ChEBI" id="CHEBI:43474"/>
        <dbReference type="ChEBI" id="CHEBI:57306"/>
        <dbReference type="ChEBI" id="CHEBI:456216"/>
    </reaction>
    <physiologicalReaction direction="left-to-right" evidence="36">
        <dbReference type="Rhea" id="RHEA:61337"/>
    </physiologicalReaction>
</comment>
<dbReference type="EC" id="7.6.2.5" evidence="30"/>
<dbReference type="CTD" id="10058"/>
<evidence type="ECO:0000256" key="24">
    <source>
        <dbReference type="ARBA" id="ARBA00023128"/>
    </source>
</evidence>
<dbReference type="GO" id="GO:0005524">
    <property type="term" value="F:ATP binding"/>
    <property type="evidence" value="ECO:0007669"/>
    <property type="project" value="UniProtKB-KW"/>
</dbReference>
<evidence type="ECO:0000256" key="31">
    <source>
        <dbReference type="ARBA" id="ARBA00024439"/>
    </source>
</evidence>
<name>A0A8M1MEB6_NEOSC</name>
<keyword evidence="24" id="KW-0496">Mitochondrion</keyword>
<keyword evidence="27" id="KW-0458">Lysosome</keyword>
<dbReference type="GO" id="GO:0000139">
    <property type="term" value="C:Golgi membrane"/>
    <property type="evidence" value="ECO:0007669"/>
    <property type="project" value="UniProtKB-SubCell"/>
</dbReference>
<feature type="transmembrane region" description="Helical" evidence="41">
    <location>
        <begin position="106"/>
        <end position="127"/>
    </location>
</feature>
<evidence type="ECO:0000256" key="36">
    <source>
        <dbReference type="ARBA" id="ARBA00048309"/>
    </source>
</evidence>
<evidence type="ECO:0000256" key="9">
    <source>
        <dbReference type="ARBA" id="ARBA00004653"/>
    </source>
</evidence>
<evidence type="ECO:0000256" key="29">
    <source>
        <dbReference type="ARBA" id="ARBA00024363"/>
    </source>
</evidence>
<dbReference type="FunFam" id="3.40.50.300:FF:000186">
    <property type="entry name" value="ATP-binding cassette sub-family B member 7, mitochondrial"/>
    <property type="match status" value="1"/>
</dbReference>
<feature type="transmembrane region" description="Helical" evidence="41">
    <location>
        <begin position="482"/>
        <end position="502"/>
    </location>
</feature>
<evidence type="ECO:0000256" key="12">
    <source>
        <dbReference type="ARBA" id="ARBA00022448"/>
    </source>
</evidence>
<evidence type="ECO:0000256" key="33">
    <source>
        <dbReference type="ARBA" id="ARBA00047649"/>
    </source>
</evidence>
<dbReference type="InterPro" id="IPR011527">
    <property type="entry name" value="ABC1_TM_dom"/>
</dbReference>
<dbReference type="GO" id="GO:0005741">
    <property type="term" value="C:mitochondrial outer membrane"/>
    <property type="evidence" value="ECO:0007669"/>
    <property type="project" value="UniProtKB-SubCell"/>
</dbReference>
<evidence type="ECO:0000256" key="4">
    <source>
        <dbReference type="ARBA" id="ARBA00004374"/>
    </source>
</evidence>
<evidence type="ECO:0000256" key="1">
    <source>
        <dbReference type="ARBA" id="ARBA00004146"/>
    </source>
</evidence>
<evidence type="ECO:0000256" key="30">
    <source>
        <dbReference type="ARBA" id="ARBA00024385"/>
    </source>
</evidence>
<dbReference type="Gene3D" id="1.20.1560.10">
    <property type="entry name" value="ABC transporter type 1, transmembrane domain"/>
    <property type="match status" value="1"/>
</dbReference>
<evidence type="ECO:0000259" key="43">
    <source>
        <dbReference type="PROSITE" id="PS50929"/>
    </source>
</evidence>
<evidence type="ECO:0000256" key="40">
    <source>
        <dbReference type="ARBA" id="ARBA00049398"/>
    </source>
</evidence>
<dbReference type="InterPro" id="IPR032410">
    <property type="entry name" value="ABCB6_N"/>
</dbReference>
<dbReference type="GO" id="GO:0005886">
    <property type="term" value="C:plasma membrane"/>
    <property type="evidence" value="ECO:0007669"/>
    <property type="project" value="UniProtKB-SubCell"/>
</dbReference>
<dbReference type="SUPFAM" id="SSF90123">
    <property type="entry name" value="ABC transporter transmembrane region"/>
    <property type="match status" value="1"/>
</dbReference>
<keyword evidence="25 41" id="KW-0472">Membrane</keyword>
<evidence type="ECO:0000256" key="3">
    <source>
        <dbReference type="ARBA" id="ARBA00004337"/>
    </source>
</evidence>
<accession>A0A8M1MEB6</accession>
<comment type="catalytic activity">
    <reaction evidence="34">
        <text>coproporphyrinogen III(in) + ATP + H2O = coproporphyrinogen III(out) + ADP + phosphate + H(+)</text>
        <dbReference type="Rhea" id="RHEA:66680"/>
        <dbReference type="ChEBI" id="CHEBI:15377"/>
        <dbReference type="ChEBI" id="CHEBI:15378"/>
        <dbReference type="ChEBI" id="CHEBI:30616"/>
        <dbReference type="ChEBI" id="CHEBI:43474"/>
        <dbReference type="ChEBI" id="CHEBI:57309"/>
        <dbReference type="ChEBI" id="CHEBI:456216"/>
    </reaction>
    <physiologicalReaction direction="left-to-right" evidence="34">
        <dbReference type="Rhea" id="RHEA:66681"/>
    </physiologicalReaction>
</comment>
<dbReference type="Gene3D" id="3.40.50.300">
    <property type="entry name" value="P-loop containing nucleotide triphosphate hydrolases"/>
    <property type="match status" value="1"/>
</dbReference>
<comment type="subunit">
    <text evidence="11">Homodimer.</text>
</comment>
<feature type="transmembrane region" description="Helical" evidence="41">
    <location>
        <begin position="27"/>
        <end position="48"/>
    </location>
</feature>
<comment type="catalytic activity">
    <reaction evidence="38">
        <text>uroporphyrin III(in) + ATP + H2O = uroporphyrin III(out) + ADP + phosphate + H(+)</text>
        <dbReference type="Rhea" id="RHEA:66776"/>
        <dbReference type="ChEBI" id="CHEBI:15377"/>
        <dbReference type="ChEBI" id="CHEBI:15378"/>
        <dbReference type="ChEBI" id="CHEBI:30616"/>
        <dbReference type="ChEBI" id="CHEBI:43474"/>
        <dbReference type="ChEBI" id="CHEBI:167479"/>
        <dbReference type="ChEBI" id="CHEBI:456216"/>
    </reaction>
    <physiologicalReaction direction="left-to-right" evidence="38">
        <dbReference type="Rhea" id="RHEA:66777"/>
    </physiologicalReaction>
</comment>
<dbReference type="InterPro" id="IPR036640">
    <property type="entry name" value="ABC1_TM_sf"/>
</dbReference>
<keyword evidence="20 45" id="KW-0067">ATP-binding</keyword>
<dbReference type="CDD" id="cd18581">
    <property type="entry name" value="ABC_6TM_ABCB6"/>
    <property type="match status" value="1"/>
</dbReference>
<comment type="similarity">
    <text evidence="29">Belongs to the ABC transporter superfamily. ABCB family. Heavy Metal importer (TC 3.A.1.210) subfamily.</text>
</comment>
<keyword evidence="16" id="KW-0547">Nucleotide-binding</keyword>
<dbReference type="GO" id="GO:0016887">
    <property type="term" value="F:ATP hydrolysis activity"/>
    <property type="evidence" value="ECO:0007669"/>
    <property type="project" value="InterPro"/>
</dbReference>
<evidence type="ECO:0000256" key="6">
    <source>
        <dbReference type="ARBA" id="ARBA00004477"/>
    </source>
</evidence>
<feature type="transmembrane region" description="Helical" evidence="41">
    <location>
        <begin position="366"/>
        <end position="387"/>
    </location>
</feature>
<dbReference type="PROSITE" id="PS00211">
    <property type="entry name" value="ABC_TRANSPORTER_1"/>
    <property type="match status" value="1"/>
</dbReference>
<comment type="catalytic activity">
    <reaction evidence="39">
        <text>coproporphyrin III(in) + ATP + H2O = coproporphyrin III(out) + ADP + phosphate + H(+)</text>
        <dbReference type="Rhea" id="RHEA:66664"/>
        <dbReference type="ChEBI" id="CHEBI:15377"/>
        <dbReference type="ChEBI" id="CHEBI:15378"/>
        <dbReference type="ChEBI" id="CHEBI:30616"/>
        <dbReference type="ChEBI" id="CHEBI:43474"/>
        <dbReference type="ChEBI" id="CHEBI:131725"/>
        <dbReference type="ChEBI" id="CHEBI:456216"/>
    </reaction>
    <physiologicalReaction direction="left-to-right" evidence="39">
        <dbReference type="Rhea" id="RHEA:66665"/>
    </physiologicalReaction>
</comment>